<evidence type="ECO:0000313" key="3">
    <source>
        <dbReference type="Proteomes" id="UP000054937"/>
    </source>
</evidence>
<dbReference type="EMBL" id="LDAU01000057">
    <property type="protein sequence ID" value="KRX08894.1"/>
    <property type="molecule type" value="Genomic_DNA"/>
</dbReference>
<protein>
    <submittedName>
        <fullName evidence="2">Uncharacterized protein</fullName>
    </submittedName>
</protein>
<gene>
    <name evidence="2" type="ORF">PPERSA_08998</name>
</gene>
<keyword evidence="1" id="KW-0175">Coiled coil</keyword>
<dbReference type="AlphaFoldDB" id="A0A0V0R315"/>
<evidence type="ECO:0000256" key="1">
    <source>
        <dbReference type="SAM" id="Coils"/>
    </source>
</evidence>
<organism evidence="2 3">
    <name type="scientific">Pseudocohnilembus persalinus</name>
    <name type="common">Ciliate</name>
    <dbReference type="NCBI Taxonomy" id="266149"/>
    <lineage>
        <taxon>Eukaryota</taxon>
        <taxon>Sar</taxon>
        <taxon>Alveolata</taxon>
        <taxon>Ciliophora</taxon>
        <taxon>Intramacronucleata</taxon>
        <taxon>Oligohymenophorea</taxon>
        <taxon>Scuticociliatia</taxon>
        <taxon>Philasterida</taxon>
        <taxon>Pseudocohnilembidae</taxon>
        <taxon>Pseudocohnilembus</taxon>
    </lineage>
</organism>
<dbReference type="Proteomes" id="UP000054937">
    <property type="component" value="Unassembled WGS sequence"/>
</dbReference>
<dbReference type="InParanoid" id="A0A0V0R315"/>
<feature type="coiled-coil region" evidence="1">
    <location>
        <begin position="110"/>
        <end position="140"/>
    </location>
</feature>
<name>A0A0V0R315_PSEPJ</name>
<proteinExistence type="predicted"/>
<evidence type="ECO:0000313" key="2">
    <source>
        <dbReference type="EMBL" id="KRX08894.1"/>
    </source>
</evidence>
<comment type="caution">
    <text evidence="2">The sequence shown here is derived from an EMBL/GenBank/DDBJ whole genome shotgun (WGS) entry which is preliminary data.</text>
</comment>
<sequence>MAKYQQNLFNDKDMPIRNVDLWEQFKQYRIDLKGYVIECLKDQNDPVADILKNNLDLMIIEECLNQNYTVKIQQQPGEQGEDTIYKVIQVTNEGYIMKANSLYEITGKYIQQATTFIDQIMDELKNMEQETEEKDQIEQQDL</sequence>
<accession>A0A0V0R315</accession>
<keyword evidence="3" id="KW-1185">Reference proteome</keyword>
<reference evidence="2 3" key="1">
    <citation type="journal article" date="2015" name="Sci. Rep.">
        <title>Genome of the facultative scuticociliatosis pathogen Pseudocohnilembus persalinus provides insight into its virulence through horizontal gene transfer.</title>
        <authorList>
            <person name="Xiong J."/>
            <person name="Wang G."/>
            <person name="Cheng J."/>
            <person name="Tian M."/>
            <person name="Pan X."/>
            <person name="Warren A."/>
            <person name="Jiang C."/>
            <person name="Yuan D."/>
            <person name="Miao W."/>
        </authorList>
    </citation>
    <scope>NUCLEOTIDE SEQUENCE [LARGE SCALE GENOMIC DNA]</scope>
    <source>
        <strain evidence="2">36N120E</strain>
    </source>
</reference>